<reference evidence="2" key="1">
    <citation type="submission" date="2021-03" db="EMBL/GenBank/DDBJ databases">
        <title>Comparative genomics and phylogenomic investigation of the class Geoglossomycetes provide insights into ecological specialization and systematics.</title>
        <authorList>
            <person name="Melie T."/>
            <person name="Pirro S."/>
            <person name="Miller A.N."/>
            <person name="Quandt A."/>
        </authorList>
    </citation>
    <scope>NUCLEOTIDE SEQUENCE</scope>
    <source>
        <strain evidence="2">GBOQ0MN5Z8</strain>
    </source>
</reference>
<feature type="region of interest" description="Disordered" evidence="1">
    <location>
        <begin position="337"/>
        <end position="359"/>
    </location>
</feature>
<evidence type="ECO:0000256" key="1">
    <source>
        <dbReference type="SAM" id="MobiDB-lite"/>
    </source>
</evidence>
<gene>
    <name evidence="2" type="ORF">FGG08_004804</name>
</gene>
<dbReference type="AlphaFoldDB" id="A0A9P8KZ58"/>
<evidence type="ECO:0000313" key="2">
    <source>
        <dbReference type="EMBL" id="KAH0538603.1"/>
    </source>
</evidence>
<dbReference type="Proteomes" id="UP000698800">
    <property type="component" value="Unassembled WGS sequence"/>
</dbReference>
<evidence type="ECO:0000313" key="3">
    <source>
        <dbReference type="Proteomes" id="UP000698800"/>
    </source>
</evidence>
<accession>A0A9P8KZ58</accession>
<protein>
    <submittedName>
        <fullName evidence="2">Uncharacterized protein</fullName>
    </submittedName>
</protein>
<proteinExistence type="predicted"/>
<dbReference type="EMBL" id="JAGHQL010000102">
    <property type="protein sequence ID" value="KAH0538603.1"/>
    <property type="molecule type" value="Genomic_DNA"/>
</dbReference>
<organism evidence="2 3">
    <name type="scientific">Glutinoglossum americanum</name>
    <dbReference type="NCBI Taxonomy" id="1670608"/>
    <lineage>
        <taxon>Eukaryota</taxon>
        <taxon>Fungi</taxon>
        <taxon>Dikarya</taxon>
        <taxon>Ascomycota</taxon>
        <taxon>Pezizomycotina</taxon>
        <taxon>Geoglossomycetes</taxon>
        <taxon>Geoglossales</taxon>
        <taxon>Geoglossaceae</taxon>
        <taxon>Glutinoglossum</taxon>
    </lineage>
</organism>
<keyword evidence="3" id="KW-1185">Reference proteome</keyword>
<sequence length="359" mass="38992">MTATAECDDSNKMVSILTTPTNWECGLTVRKEYIEDAISQCRTMPATSLRPASLGAPTLQGLCQLVLREGGAWNGLTLRRWDTELVRVDFQLTSSCFTPNPFSNYGDTETVCRGSQDPAGRRGWSCWVSPTRVTALGPRQQRNPSDLESITLWRCTGGRAIGAFRENPRQLQERNELFDPLHAEAQQYQEELGYSVGSVWITLGQRGHISGTKLTKAAILLFLQVGALGVSQPHRGPVSCLTRQPVNYRELDLTIALPPPPPKGTAVKERHCTVRAGGVACEVRPEDVVQSDTCGGSAAGTYRREDPLDGCSACDVAALDGDEQVVVEEGAVQMDGAEDVSGLPGSSIEKTVSKWERKA</sequence>
<comment type="caution">
    <text evidence="2">The sequence shown here is derived from an EMBL/GenBank/DDBJ whole genome shotgun (WGS) entry which is preliminary data.</text>
</comment>
<name>A0A9P8KZ58_9PEZI</name>